<evidence type="ECO:0000256" key="4">
    <source>
        <dbReference type="SAM" id="MobiDB-lite"/>
    </source>
</evidence>
<reference evidence="8" key="1">
    <citation type="submission" date="2025-08" db="UniProtKB">
        <authorList>
            <consortium name="RefSeq"/>
        </authorList>
    </citation>
    <scope>IDENTIFICATION</scope>
</reference>
<dbReference type="GO" id="GO:0006487">
    <property type="term" value="P:protein N-linked glycosylation"/>
    <property type="evidence" value="ECO:0007669"/>
    <property type="project" value="TreeGrafter"/>
</dbReference>
<dbReference type="SUPFAM" id="SSF53098">
    <property type="entry name" value="Ribonuclease H-like"/>
    <property type="match status" value="1"/>
</dbReference>
<evidence type="ECO:0000256" key="1">
    <source>
        <dbReference type="ARBA" id="ARBA00004922"/>
    </source>
</evidence>
<dbReference type="GO" id="GO:0005793">
    <property type="term" value="C:endoplasmic reticulum-Golgi intermediate compartment"/>
    <property type="evidence" value="ECO:0007669"/>
    <property type="project" value="TreeGrafter"/>
</dbReference>
<dbReference type="GeneID" id="115819187"/>
<evidence type="ECO:0000256" key="2">
    <source>
        <dbReference type="ARBA" id="ARBA00022676"/>
    </source>
</evidence>
<feature type="compositionally biased region" description="Polar residues" evidence="4">
    <location>
        <begin position="1"/>
        <end position="12"/>
    </location>
</feature>
<name>A0A6J2W5J3_CHACN</name>
<dbReference type="InterPro" id="IPR012337">
    <property type="entry name" value="RNaseH-like_sf"/>
</dbReference>
<proteinExistence type="predicted"/>
<dbReference type="OrthoDB" id="2016523at2759"/>
<sequence>MELSSAETKSVASMSSRGSKTSSASRVAAASHAKVEAANAQTEYAKLESETMVEKARVEARLNTLQHEKEVAAAIAEASVLETIAVESEKGDGESISNEAVERTHQYVHHQFQLLSAAEDRLIEPTIPQKPGQIRVVFDSSAKCQGVSLNDMLLSGPNLINNLLGVLIQFRYNPADIAFLGEYTTTMSSVAKAINILQGESNIQMGWLLPTITSLIAKLEKTRVSLQFCKPLVDVLQDGLKIRFGEMMSDPELVAAAILNPKFKTSWTSDEDVLKLGLSYIKEHLPDHDEALLQPADKSSSASDEDDFFSNMKHVHTQNTTKQLDAYLMCTAEDVEVPQPDLSLLYERLLLAEQRGETLSHELLLVLHNLQNLTITGNNLTSSNVTGGWNERGSISRILSPKPSAIQYLPHLGQHPDSLKAFVHLGQGRTGVSLVFGVPTVRRQKQSYLLNTLGSLLFDLSSSEKNDIVIIVFIAETDTAFVNNVVESIQKNFPDHVQSGLIEVVSPSPYFYPNFTDLKETFGDSKERVKWRTKQNLDYSFLMLYAQSKGTFYVQLEDDIVAKQGYSQTMKTYATGILSEEWLFLEFSKLGFIGKLFRASDLPMVVEFFLMFHKDKPIDWLLDHILWVKVCNPERDAKHCQSEKNKLKRTYKPSLFQHVGLHSSLHGKIQNLKDKDFGKQKLFTGYVNPAASINSTLQPYKEHTLTRAYQGQDFFWGLTPKAGDYIHIQFTTPQTIKSYLFRSGNIETNGDKFYNTTVEVLPLRSSVKESVRRGQFPCCQPSSNGFIIIGSFVNGVAEGEVKSELGELIAMRLVIHSDSDVWVLLSEISIKV</sequence>
<keyword evidence="2" id="KW-0328">Glycosyltransferase</keyword>
<feature type="region of interest" description="Disordered" evidence="4">
    <location>
        <begin position="1"/>
        <end position="27"/>
    </location>
</feature>
<dbReference type="Proteomes" id="UP000504632">
    <property type="component" value="Chromosome 1"/>
</dbReference>
<dbReference type="RefSeq" id="XP_030638641.1">
    <property type="nucleotide sequence ID" value="XM_030782781.1"/>
</dbReference>
<dbReference type="PANTHER" id="PTHR12062:SF27">
    <property type="entry name" value="ALPHA-1,3-MANNOSYL-GLYCOPROTEIN 4-BETA-N-ACETYLGLUCOSAMINYLTRANSFERASE B"/>
    <property type="match status" value="1"/>
</dbReference>
<evidence type="ECO:0000313" key="7">
    <source>
        <dbReference type="Proteomes" id="UP000504632"/>
    </source>
</evidence>
<dbReference type="InParanoid" id="A0A6J2W5J3"/>
<feature type="domain" description="MGAT4 A/B/C C-terminal" evidence="6">
    <location>
        <begin position="691"/>
        <end position="827"/>
    </location>
</feature>
<protein>
    <submittedName>
        <fullName evidence="8">Alpha-1,3-mannosyl-glycoprotein 4-beta-N-acetylglucosaminyltransferase B</fullName>
    </submittedName>
</protein>
<dbReference type="Pfam" id="PF04666">
    <property type="entry name" value="MGAT4_cons"/>
    <property type="match status" value="1"/>
</dbReference>
<dbReference type="PANTHER" id="PTHR12062">
    <property type="entry name" value="N-ACETYLGLUCOSAMINYLTRANSFERASE VI"/>
    <property type="match status" value="1"/>
</dbReference>
<dbReference type="AlphaFoldDB" id="A0A6J2W5J3"/>
<comment type="pathway">
    <text evidence="1">Protein modification; protein glycosylation.</text>
</comment>
<accession>A0A6J2W5J3</accession>
<feature type="compositionally biased region" description="Low complexity" evidence="4">
    <location>
        <begin position="13"/>
        <end position="27"/>
    </location>
</feature>
<evidence type="ECO:0000313" key="8">
    <source>
        <dbReference type="RefSeq" id="XP_030638641.1"/>
    </source>
</evidence>
<dbReference type="GO" id="GO:0005783">
    <property type="term" value="C:endoplasmic reticulum"/>
    <property type="evidence" value="ECO:0007669"/>
    <property type="project" value="TreeGrafter"/>
</dbReference>
<evidence type="ECO:0000259" key="5">
    <source>
        <dbReference type="Pfam" id="PF04666"/>
    </source>
</evidence>
<dbReference type="InterPro" id="IPR057279">
    <property type="entry name" value="MGAT4"/>
</dbReference>
<organism evidence="7 8">
    <name type="scientific">Chanos chanos</name>
    <name type="common">Milkfish</name>
    <name type="synonym">Mugil chanos</name>
    <dbReference type="NCBI Taxonomy" id="29144"/>
    <lineage>
        <taxon>Eukaryota</taxon>
        <taxon>Metazoa</taxon>
        <taxon>Chordata</taxon>
        <taxon>Craniata</taxon>
        <taxon>Vertebrata</taxon>
        <taxon>Euteleostomi</taxon>
        <taxon>Actinopterygii</taxon>
        <taxon>Neopterygii</taxon>
        <taxon>Teleostei</taxon>
        <taxon>Ostariophysi</taxon>
        <taxon>Gonorynchiformes</taxon>
        <taxon>Chanidae</taxon>
        <taxon>Chanos</taxon>
    </lineage>
</organism>
<gene>
    <name evidence="8" type="primary">LOC115819187</name>
</gene>
<keyword evidence="3" id="KW-0808">Transferase</keyword>
<keyword evidence="7" id="KW-1185">Reference proteome</keyword>
<dbReference type="InterPro" id="IPR006759">
    <property type="entry name" value="Glyco_transf_54"/>
</dbReference>
<evidence type="ECO:0000259" key="6">
    <source>
        <dbReference type="Pfam" id="PF23524"/>
    </source>
</evidence>
<dbReference type="InterPro" id="IPR056576">
    <property type="entry name" value="MGAT4_A/B/C_C"/>
</dbReference>
<dbReference type="GO" id="GO:0008375">
    <property type="term" value="F:acetylglucosaminyltransferase activity"/>
    <property type="evidence" value="ECO:0007669"/>
    <property type="project" value="TreeGrafter"/>
</dbReference>
<dbReference type="GO" id="GO:0005795">
    <property type="term" value="C:Golgi stack"/>
    <property type="evidence" value="ECO:0007669"/>
    <property type="project" value="TreeGrafter"/>
</dbReference>
<dbReference type="Pfam" id="PF23524">
    <property type="entry name" value="MGAT4A_C"/>
    <property type="match status" value="1"/>
</dbReference>
<evidence type="ECO:0000256" key="3">
    <source>
        <dbReference type="ARBA" id="ARBA00022679"/>
    </source>
</evidence>
<feature type="domain" description="MGAT4 conserved region" evidence="5">
    <location>
        <begin position="404"/>
        <end position="677"/>
    </location>
</feature>